<evidence type="ECO:0000313" key="1">
    <source>
        <dbReference type="EMBL" id="ECK6930027.1"/>
    </source>
</evidence>
<name>A0A5M1DY36_CAMUP</name>
<proteinExistence type="predicted"/>
<sequence length="210" mass="24699">MKEIQAKNLYGKGHEQQKKRPYAVVYESKNYCLAFPKTTKDKRDKEYPSHKNFKLPDENEIMIDQLTIILNANIIANDLSDFQIQLQQLKYGDTKIDLVAEHFCQYVILQNKKFKQTFQVQFGDIIEFKHSHPLLINQQYFIVLSNGVFHQSKMCCIAPYNRENGNTDYSLLHCIDFEERKIVKIDNKECLKKDKIADEIKTLFLGNQNV</sequence>
<protein>
    <submittedName>
        <fullName evidence="1">Uncharacterized protein</fullName>
    </submittedName>
</protein>
<organism evidence="1">
    <name type="scientific">Campylobacter upsaliensis</name>
    <dbReference type="NCBI Taxonomy" id="28080"/>
    <lineage>
        <taxon>Bacteria</taxon>
        <taxon>Pseudomonadati</taxon>
        <taxon>Campylobacterota</taxon>
        <taxon>Epsilonproteobacteria</taxon>
        <taxon>Campylobacterales</taxon>
        <taxon>Campylobacteraceae</taxon>
        <taxon>Campylobacter</taxon>
    </lineage>
</organism>
<dbReference type="AlphaFoldDB" id="A0A5M1DY36"/>
<dbReference type="RefSeq" id="WP_214148670.1">
    <property type="nucleotide sequence ID" value="NZ_JAHCYV010000012.1"/>
</dbReference>
<accession>A0A5M1DY36</accession>
<dbReference type="EMBL" id="AAJCUB010000012">
    <property type="protein sequence ID" value="ECK6930027.1"/>
    <property type="molecule type" value="Genomic_DNA"/>
</dbReference>
<gene>
    <name evidence="1" type="ORF">FSE91_04265</name>
</gene>
<comment type="caution">
    <text evidence="1">The sequence shown here is derived from an EMBL/GenBank/DDBJ whole genome shotgun (WGS) entry which is preliminary data.</text>
</comment>
<reference evidence="1" key="1">
    <citation type="submission" date="2019-08" db="EMBL/GenBank/DDBJ databases">
        <authorList>
            <consortium name="GenomeTrakr network: Whole genome sequencing for foodborne pathogen traceback"/>
        </authorList>
    </citation>
    <scope>NUCLEOTIDE SEQUENCE</scope>
    <source>
        <strain evidence="1">TTU_623</strain>
    </source>
</reference>